<keyword evidence="2" id="KW-0808">Transferase</keyword>
<evidence type="ECO:0000313" key="4">
    <source>
        <dbReference type="Proteomes" id="UP000503011"/>
    </source>
</evidence>
<dbReference type="GO" id="GO:0016757">
    <property type="term" value="F:glycosyltransferase activity"/>
    <property type="evidence" value="ECO:0007669"/>
    <property type="project" value="UniProtKB-KW"/>
</dbReference>
<dbReference type="SUPFAM" id="SSF53756">
    <property type="entry name" value="UDP-Glycosyltransferase/glycogen phosphorylase"/>
    <property type="match status" value="1"/>
</dbReference>
<gene>
    <name evidence="3" type="ORF">Psuf_081290</name>
</gene>
<dbReference type="KEGG" id="psuu:Psuf_081290"/>
<reference evidence="3 4" key="1">
    <citation type="submission" date="2020-03" db="EMBL/GenBank/DDBJ databases">
        <title>Whole genome shotgun sequence of Phytohabitans suffuscus NBRC 105367.</title>
        <authorList>
            <person name="Komaki H."/>
            <person name="Tamura T."/>
        </authorList>
    </citation>
    <scope>NUCLEOTIDE SEQUENCE [LARGE SCALE GENOMIC DNA]</scope>
    <source>
        <strain evidence="3 4">NBRC 105367</strain>
    </source>
</reference>
<evidence type="ECO:0000256" key="1">
    <source>
        <dbReference type="ARBA" id="ARBA00022676"/>
    </source>
</evidence>
<name>A0A6F8YXM7_9ACTN</name>
<keyword evidence="4" id="KW-1185">Reference proteome</keyword>
<dbReference type="Pfam" id="PF13692">
    <property type="entry name" value="Glyco_trans_1_4"/>
    <property type="match status" value="1"/>
</dbReference>
<dbReference type="Proteomes" id="UP000503011">
    <property type="component" value="Chromosome"/>
</dbReference>
<keyword evidence="1" id="KW-0328">Glycosyltransferase</keyword>
<reference evidence="3 4" key="2">
    <citation type="submission" date="2020-03" db="EMBL/GenBank/DDBJ databases">
        <authorList>
            <person name="Ichikawa N."/>
            <person name="Kimura A."/>
            <person name="Kitahashi Y."/>
            <person name="Uohara A."/>
        </authorList>
    </citation>
    <scope>NUCLEOTIDE SEQUENCE [LARGE SCALE GENOMIC DNA]</scope>
    <source>
        <strain evidence="3 4">NBRC 105367</strain>
    </source>
</reference>
<accession>A0A6F8YXM7</accession>
<organism evidence="3 4">
    <name type="scientific">Phytohabitans suffuscus</name>
    <dbReference type="NCBI Taxonomy" id="624315"/>
    <lineage>
        <taxon>Bacteria</taxon>
        <taxon>Bacillati</taxon>
        <taxon>Actinomycetota</taxon>
        <taxon>Actinomycetes</taxon>
        <taxon>Micromonosporales</taxon>
        <taxon>Micromonosporaceae</taxon>
    </lineage>
</organism>
<protein>
    <submittedName>
        <fullName evidence="3">Uncharacterized protein</fullName>
    </submittedName>
</protein>
<dbReference type="Gene3D" id="3.40.50.2000">
    <property type="entry name" value="Glycogen Phosphorylase B"/>
    <property type="match status" value="2"/>
</dbReference>
<proteinExistence type="predicted"/>
<evidence type="ECO:0000313" key="3">
    <source>
        <dbReference type="EMBL" id="BCB90816.1"/>
    </source>
</evidence>
<dbReference type="EMBL" id="AP022871">
    <property type="protein sequence ID" value="BCB90816.1"/>
    <property type="molecule type" value="Genomic_DNA"/>
</dbReference>
<dbReference type="CDD" id="cd03801">
    <property type="entry name" value="GT4_PimA-like"/>
    <property type="match status" value="1"/>
</dbReference>
<dbReference type="PANTHER" id="PTHR12526:SF510">
    <property type="entry name" value="D-INOSITOL 3-PHOSPHATE GLYCOSYLTRANSFERASE"/>
    <property type="match status" value="1"/>
</dbReference>
<dbReference type="AlphaFoldDB" id="A0A6F8YXM7"/>
<dbReference type="PANTHER" id="PTHR12526">
    <property type="entry name" value="GLYCOSYLTRANSFERASE"/>
    <property type="match status" value="1"/>
</dbReference>
<sequence>MRFHGRLAKDDLHELMRRARVAAAPSRWHENQPMAVLEAFACGLPVVTTGLGGLPELVEPGVDGAIVPAGDPAALAAALTALLADPSRAFAMGRAGRAKVERDFAPDVHLARLREVYSGASR</sequence>
<evidence type="ECO:0000256" key="2">
    <source>
        <dbReference type="ARBA" id="ARBA00022679"/>
    </source>
</evidence>